<reference evidence="2" key="2">
    <citation type="submission" date="2020-10" db="UniProtKB">
        <authorList>
            <consortium name="WormBaseParasite"/>
        </authorList>
    </citation>
    <scope>IDENTIFICATION</scope>
</reference>
<keyword evidence="1" id="KW-1185">Reference proteome</keyword>
<dbReference type="WBParaSite" id="Pan_g8875.t1">
    <property type="protein sequence ID" value="Pan_g8875.t1"/>
    <property type="gene ID" value="Pan_g8875"/>
</dbReference>
<accession>A0A7E4WBW9</accession>
<organism evidence="1 2">
    <name type="scientific">Panagrellus redivivus</name>
    <name type="common">Microworm</name>
    <dbReference type="NCBI Taxonomy" id="6233"/>
    <lineage>
        <taxon>Eukaryota</taxon>
        <taxon>Metazoa</taxon>
        <taxon>Ecdysozoa</taxon>
        <taxon>Nematoda</taxon>
        <taxon>Chromadorea</taxon>
        <taxon>Rhabditida</taxon>
        <taxon>Tylenchina</taxon>
        <taxon>Panagrolaimomorpha</taxon>
        <taxon>Panagrolaimoidea</taxon>
        <taxon>Panagrolaimidae</taxon>
        <taxon>Panagrellus</taxon>
    </lineage>
</organism>
<evidence type="ECO:0000313" key="2">
    <source>
        <dbReference type="WBParaSite" id="Pan_g8875.t1"/>
    </source>
</evidence>
<name>A0A7E4WBW9_PANRE</name>
<dbReference type="AlphaFoldDB" id="A0A7E4WBW9"/>
<proteinExistence type="predicted"/>
<reference evidence="1" key="1">
    <citation type="journal article" date="2013" name="Genetics">
        <title>The draft genome and transcriptome of Panagrellus redivivus are shaped by the harsh demands of a free-living lifestyle.</title>
        <authorList>
            <person name="Srinivasan J."/>
            <person name="Dillman A.R."/>
            <person name="Macchietto M.G."/>
            <person name="Heikkinen L."/>
            <person name="Lakso M."/>
            <person name="Fracchia K.M."/>
            <person name="Antoshechkin I."/>
            <person name="Mortazavi A."/>
            <person name="Wong G."/>
            <person name="Sternberg P.W."/>
        </authorList>
    </citation>
    <scope>NUCLEOTIDE SEQUENCE [LARGE SCALE GENOMIC DNA]</scope>
    <source>
        <strain evidence="1">MT8872</strain>
    </source>
</reference>
<sequence length="76" mass="8187">MNKMLVGRWRSGSRGQIVIPSRRDGDWEEASSKTGTVVEAVPCACNVFGSNKVRSISDACGRHQGFSAAPKGELYS</sequence>
<dbReference type="Proteomes" id="UP000492821">
    <property type="component" value="Unassembled WGS sequence"/>
</dbReference>
<protein>
    <submittedName>
        <fullName evidence="2">Uncharacterized protein</fullName>
    </submittedName>
</protein>
<evidence type="ECO:0000313" key="1">
    <source>
        <dbReference type="Proteomes" id="UP000492821"/>
    </source>
</evidence>